<keyword evidence="3" id="KW-0808">Transferase</keyword>
<dbReference type="Pfam" id="PF00043">
    <property type="entry name" value="GST_C"/>
    <property type="match status" value="1"/>
</dbReference>
<dbReference type="RefSeq" id="WP_129152700.1">
    <property type="nucleotide sequence ID" value="NZ_JBHSDO010000005.1"/>
</dbReference>
<dbReference type="GO" id="GO:0016740">
    <property type="term" value="F:transferase activity"/>
    <property type="evidence" value="ECO:0007669"/>
    <property type="project" value="UniProtKB-KW"/>
</dbReference>
<dbReference type="OrthoDB" id="8772754at2"/>
<dbReference type="Gene3D" id="1.20.1050.10">
    <property type="match status" value="1"/>
</dbReference>
<dbReference type="SFLD" id="SFLDS00019">
    <property type="entry name" value="Glutathione_Transferase_(cytos"/>
    <property type="match status" value="1"/>
</dbReference>
<sequence>MKLYYIPTSCSLAPHIVLNELALDIELVRVDYKTHTTQAGGNYYDVNELGYVPMLELADGARLREGPVILQYLADRRPDAGLAAPAGTMARYRLQEWLGMLNSEIHKGFIPLLYARQAGPYAGVAKEKLARRYEWIDRQLTASQWLMGDRYSVADAYLYALTGWGQASWMKSHYNADIRFDDLHGLQAWYARMHERPAVQRALREEGLA</sequence>
<comment type="caution">
    <text evidence="3">The sequence shown here is derived from an EMBL/GenBank/DDBJ whole genome shotgun (WGS) entry which is preliminary data.</text>
</comment>
<feature type="domain" description="GST C-terminal" evidence="2">
    <location>
        <begin position="87"/>
        <end position="209"/>
    </location>
</feature>
<evidence type="ECO:0000259" key="1">
    <source>
        <dbReference type="PROSITE" id="PS50404"/>
    </source>
</evidence>
<dbReference type="SUPFAM" id="SSF52833">
    <property type="entry name" value="Thioredoxin-like"/>
    <property type="match status" value="1"/>
</dbReference>
<dbReference type="NCBIfam" id="NF007831">
    <property type="entry name" value="PRK10542.1"/>
    <property type="match status" value="1"/>
</dbReference>
<dbReference type="InterPro" id="IPR040079">
    <property type="entry name" value="Glutathione_S-Trfase"/>
</dbReference>
<dbReference type="InterPro" id="IPR036249">
    <property type="entry name" value="Thioredoxin-like_sf"/>
</dbReference>
<evidence type="ECO:0000313" key="3">
    <source>
        <dbReference type="EMBL" id="RXN85231.1"/>
    </source>
</evidence>
<dbReference type="SFLD" id="SFLDG01150">
    <property type="entry name" value="Main.1:_Beta-like"/>
    <property type="match status" value="1"/>
</dbReference>
<dbReference type="Gene3D" id="3.40.30.10">
    <property type="entry name" value="Glutaredoxin"/>
    <property type="match status" value="1"/>
</dbReference>
<dbReference type="SUPFAM" id="SSF47616">
    <property type="entry name" value="GST C-terminal domain-like"/>
    <property type="match status" value="1"/>
</dbReference>
<dbReference type="AlphaFoldDB" id="A0A4V1MRN2"/>
<dbReference type="InterPro" id="IPR004046">
    <property type="entry name" value="GST_C"/>
</dbReference>
<evidence type="ECO:0000313" key="4">
    <source>
        <dbReference type="Proteomes" id="UP000290849"/>
    </source>
</evidence>
<dbReference type="PANTHER" id="PTHR44051">
    <property type="entry name" value="GLUTATHIONE S-TRANSFERASE-RELATED"/>
    <property type="match status" value="1"/>
</dbReference>
<organism evidence="3 4">
    <name type="scientific">Achromobacter aloeverae</name>
    <dbReference type="NCBI Taxonomy" id="1750518"/>
    <lineage>
        <taxon>Bacteria</taxon>
        <taxon>Pseudomonadati</taxon>
        <taxon>Pseudomonadota</taxon>
        <taxon>Betaproteobacteria</taxon>
        <taxon>Burkholderiales</taxon>
        <taxon>Alcaligenaceae</taxon>
        <taxon>Achromobacter</taxon>
    </lineage>
</organism>
<gene>
    <name evidence="3" type="ORF">C7R54_22300</name>
</gene>
<dbReference type="PANTHER" id="PTHR44051:SF8">
    <property type="entry name" value="GLUTATHIONE S-TRANSFERASE GSTA"/>
    <property type="match status" value="1"/>
</dbReference>
<dbReference type="InterPro" id="IPR036282">
    <property type="entry name" value="Glutathione-S-Trfase_C_sf"/>
</dbReference>
<accession>A0A4V1MRN2</accession>
<dbReference type="Pfam" id="PF13409">
    <property type="entry name" value="GST_N_2"/>
    <property type="match status" value="1"/>
</dbReference>
<dbReference type="EMBL" id="PYAL01000007">
    <property type="protein sequence ID" value="RXN85231.1"/>
    <property type="molecule type" value="Genomic_DNA"/>
</dbReference>
<keyword evidence="4" id="KW-1185">Reference proteome</keyword>
<evidence type="ECO:0000259" key="2">
    <source>
        <dbReference type="PROSITE" id="PS50405"/>
    </source>
</evidence>
<dbReference type="PROSITE" id="PS50405">
    <property type="entry name" value="GST_CTER"/>
    <property type="match status" value="1"/>
</dbReference>
<feature type="domain" description="GST N-terminal" evidence="1">
    <location>
        <begin position="1"/>
        <end position="81"/>
    </location>
</feature>
<dbReference type="PROSITE" id="PS50404">
    <property type="entry name" value="GST_NTER"/>
    <property type="match status" value="1"/>
</dbReference>
<dbReference type="CDD" id="cd03188">
    <property type="entry name" value="GST_C_Beta"/>
    <property type="match status" value="1"/>
</dbReference>
<proteinExistence type="predicted"/>
<dbReference type="SFLD" id="SFLDG00358">
    <property type="entry name" value="Main_(cytGST)"/>
    <property type="match status" value="1"/>
</dbReference>
<protein>
    <submittedName>
        <fullName evidence="3">Glutathione transferase GstA</fullName>
    </submittedName>
</protein>
<dbReference type="InterPro" id="IPR004045">
    <property type="entry name" value="Glutathione_S-Trfase_N"/>
</dbReference>
<dbReference type="InterPro" id="IPR010987">
    <property type="entry name" value="Glutathione-S-Trfase_C-like"/>
</dbReference>
<reference evidence="3 4" key="1">
    <citation type="journal article" date="2017" name="Int. J. Syst. Evol. Microbiol.">
        <title>Achromobacter aloeverae sp. nov., isolated from the root of Aloe vera (L.) Burm.f.</title>
        <authorList>
            <person name="Kuncharoen N."/>
            <person name="Muramatsu Y."/>
            <person name="Shibata C."/>
            <person name="Kamakura Y."/>
            <person name="Nakagawa Y."/>
            <person name="Tanasupawat S."/>
        </authorList>
    </citation>
    <scope>NUCLEOTIDE SEQUENCE [LARGE SCALE GENOMIC DNA]</scope>
    <source>
        <strain evidence="3 4">AVA-1</strain>
    </source>
</reference>
<name>A0A4V1MRN2_9BURK</name>
<dbReference type="CDD" id="cd03057">
    <property type="entry name" value="GST_N_Beta"/>
    <property type="match status" value="1"/>
</dbReference>
<dbReference type="Proteomes" id="UP000290849">
    <property type="component" value="Unassembled WGS sequence"/>
</dbReference>